<sequence>MPSRSQGHQPLPVPPSLVAPCCVVVVVFQALPPSRPVWPVRSWITLSSCPLPLSSPTLPPHPASLAPSIHVWLRRKLGPRGWLPCVRPSLRGVIFTIIYTYLSVGWYSFPNTCQEDA</sequence>
<dbReference type="AlphaFoldDB" id="A0A5B7IJ83"/>
<comment type="caution">
    <text evidence="1">The sequence shown here is derived from an EMBL/GenBank/DDBJ whole genome shotgun (WGS) entry which is preliminary data.</text>
</comment>
<name>A0A5B7IJ83_PORTR</name>
<protein>
    <submittedName>
        <fullName evidence="1">Uncharacterized protein</fullName>
    </submittedName>
</protein>
<gene>
    <name evidence="1" type="ORF">E2C01_077050</name>
</gene>
<dbReference type="Proteomes" id="UP000324222">
    <property type="component" value="Unassembled WGS sequence"/>
</dbReference>
<reference evidence="1 2" key="1">
    <citation type="submission" date="2019-05" db="EMBL/GenBank/DDBJ databases">
        <title>Another draft genome of Portunus trituberculatus and its Hox gene families provides insights of decapod evolution.</title>
        <authorList>
            <person name="Jeong J.-H."/>
            <person name="Song I."/>
            <person name="Kim S."/>
            <person name="Choi T."/>
            <person name="Kim D."/>
            <person name="Ryu S."/>
            <person name="Kim W."/>
        </authorList>
    </citation>
    <scope>NUCLEOTIDE SEQUENCE [LARGE SCALE GENOMIC DNA]</scope>
    <source>
        <tissue evidence="1">Muscle</tissue>
    </source>
</reference>
<organism evidence="1 2">
    <name type="scientific">Portunus trituberculatus</name>
    <name type="common">Swimming crab</name>
    <name type="synonym">Neptunus trituberculatus</name>
    <dbReference type="NCBI Taxonomy" id="210409"/>
    <lineage>
        <taxon>Eukaryota</taxon>
        <taxon>Metazoa</taxon>
        <taxon>Ecdysozoa</taxon>
        <taxon>Arthropoda</taxon>
        <taxon>Crustacea</taxon>
        <taxon>Multicrustacea</taxon>
        <taxon>Malacostraca</taxon>
        <taxon>Eumalacostraca</taxon>
        <taxon>Eucarida</taxon>
        <taxon>Decapoda</taxon>
        <taxon>Pleocyemata</taxon>
        <taxon>Brachyura</taxon>
        <taxon>Eubrachyura</taxon>
        <taxon>Portunoidea</taxon>
        <taxon>Portunidae</taxon>
        <taxon>Portuninae</taxon>
        <taxon>Portunus</taxon>
    </lineage>
</organism>
<dbReference type="EMBL" id="VSRR010059627">
    <property type="protein sequence ID" value="MPC82385.1"/>
    <property type="molecule type" value="Genomic_DNA"/>
</dbReference>
<proteinExistence type="predicted"/>
<keyword evidence="2" id="KW-1185">Reference proteome</keyword>
<evidence type="ECO:0000313" key="1">
    <source>
        <dbReference type="EMBL" id="MPC82385.1"/>
    </source>
</evidence>
<accession>A0A5B7IJ83</accession>
<evidence type="ECO:0000313" key="2">
    <source>
        <dbReference type="Proteomes" id="UP000324222"/>
    </source>
</evidence>